<proteinExistence type="predicted"/>
<keyword evidence="3" id="KW-1185">Reference proteome</keyword>
<evidence type="ECO:0000256" key="1">
    <source>
        <dbReference type="SAM" id="MobiDB-lite"/>
    </source>
</evidence>
<dbReference type="RefSeq" id="XP_046061956.1">
    <property type="nucleotide sequence ID" value="XM_046203701.1"/>
</dbReference>
<feature type="compositionally biased region" description="Basic and acidic residues" evidence="1">
    <location>
        <begin position="89"/>
        <end position="104"/>
    </location>
</feature>
<reference evidence="2" key="2">
    <citation type="submission" date="2021-01" db="EMBL/GenBank/DDBJ databases">
        <authorList>
            <person name="Schikora-Tamarit M.A."/>
        </authorList>
    </citation>
    <scope>NUCLEOTIDE SEQUENCE</scope>
    <source>
        <strain evidence="2">CBS6075</strain>
    </source>
</reference>
<evidence type="ECO:0000313" key="3">
    <source>
        <dbReference type="Proteomes" id="UP000769157"/>
    </source>
</evidence>
<reference evidence="2" key="1">
    <citation type="journal article" date="2021" name="Open Biol.">
        <title>Shared evolutionary footprints suggest mitochondrial oxidative damage underlies multiple complex I losses in fungi.</title>
        <authorList>
            <person name="Schikora-Tamarit M.A."/>
            <person name="Marcet-Houben M."/>
            <person name="Nosek J."/>
            <person name="Gabaldon T."/>
        </authorList>
    </citation>
    <scope>NUCLEOTIDE SEQUENCE</scope>
    <source>
        <strain evidence="2">CBS6075</strain>
    </source>
</reference>
<evidence type="ECO:0000313" key="2">
    <source>
        <dbReference type="EMBL" id="KAH3667144.1"/>
    </source>
</evidence>
<feature type="region of interest" description="Disordered" evidence="1">
    <location>
        <begin position="64"/>
        <end position="104"/>
    </location>
</feature>
<dbReference type="EMBL" id="JAEUBE010000183">
    <property type="protein sequence ID" value="KAH3667144.1"/>
    <property type="molecule type" value="Genomic_DNA"/>
</dbReference>
<protein>
    <submittedName>
        <fullName evidence="2">Uncharacterized protein</fullName>
    </submittedName>
</protein>
<gene>
    <name evidence="2" type="ORF">OGAPHI_002793</name>
</gene>
<dbReference type="GeneID" id="70234760"/>
<organism evidence="2 3">
    <name type="scientific">Ogataea philodendri</name>
    <dbReference type="NCBI Taxonomy" id="1378263"/>
    <lineage>
        <taxon>Eukaryota</taxon>
        <taxon>Fungi</taxon>
        <taxon>Dikarya</taxon>
        <taxon>Ascomycota</taxon>
        <taxon>Saccharomycotina</taxon>
        <taxon>Pichiomycetes</taxon>
        <taxon>Pichiales</taxon>
        <taxon>Pichiaceae</taxon>
        <taxon>Ogataea</taxon>
    </lineage>
</organism>
<feature type="region of interest" description="Disordered" evidence="1">
    <location>
        <begin position="29"/>
        <end position="49"/>
    </location>
</feature>
<accession>A0A9P8T690</accession>
<comment type="caution">
    <text evidence="2">The sequence shown here is derived from an EMBL/GenBank/DDBJ whole genome shotgun (WGS) entry which is preliminary data.</text>
</comment>
<dbReference type="AlphaFoldDB" id="A0A9P8T690"/>
<name>A0A9P8T690_9ASCO</name>
<sequence length="127" mass="14202">MLGVKSIFSWSKALRVLERCLVILSESGDSVTGSELPVDDTTELEDSWRNSGCSREEEFDFNDRKGGAELGVDMGESAKEPSDDFNEGDVNRCGKSHDTGRSRERARTDGLILDLIDPHELFREWCS</sequence>
<dbReference type="Proteomes" id="UP000769157">
    <property type="component" value="Unassembled WGS sequence"/>
</dbReference>